<dbReference type="EMBL" id="QICL01000022">
    <property type="protein sequence ID" value="PXV62050.1"/>
    <property type="molecule type" value="Genomic_DNA"/>
</dbReference>
<evidence type="ECO:0000313" key="5">
    <source>
        <dbReference type="Proteomes" id="UP000247973"/>
    </source>
</evidence>
<sequence length="492" mass="56184">MKSLRILLLSILFLCGLVPLQLTAQNPDTEVRAAWLTTNWNLDWPSAGLSPENQQKQLGRILDQLEAANFNTILFQVRVRGDVFFQSKIEPWSPFFTKDKTIGAITAYDPLAYAIQECHKRGLECHAWIVTFPLGSKKQVKEQGRSSVVARYPQLCKLYKDEWYLDPGNPEARKHILDVVDEIVSNYDVDGVHFDYIRYPEAAGKFPDKDTFSKYGGGESLQQWRRDNISTLVSDIYDQTKEKKPWVQVSCSPIGRYKDLNPLRGTWTAYSSVHQDAGKWMMDGKMDAVYPMMYYNETEFGTYVEEWVKTSNGRWVVPGLGAYRLMPSEGNWPLKDITDQIDFIRTSNAVGAAYYRVGNVLDNTKGLKDGLVPYYSYPAKLPSMKWLDNVAPLSPLNMQVYRSADGITTIEWESSNLSEGQVYTVYESSSEDFDIKNVKSIVASGLRVNKIQIQTPDIEEGIYYSVTASDRFHNESVPCFPVYYIFSRSIEK</sequence>
<protein>
    <submittedName>
        <fullName evidence="4">Uncharacterized lipoprotein YddW (UPF0748 family)</fullName>
    </submittedName>
</protein>
<keyword evidence="4" id="KW-0449">Lipoprotein</keyword>
<name>A0A2V3PMF2_9BACT</name>
<keyword evidence="1 2" id="KW-0732">Signal</keyword>
<evidence type="ECO:0000259" key="3">
    <source>
        <dbReference type="Pfam" id="PF02638"/>
    </source>
</evidence>
<dbReference type="AlphaFoldDB" id="A0A2V3PMF2"/>
<feature type="chain" id="PRO_5016177686" evidence="2">
    <location>
        <begin position="25"/>
        <end position="492"/>
    </location>
</feature>
<dbReference type="PANTHER" id="PTHR43405:SF1">
    <property type="entry name" value="GLYCOSYL HYDROLASE DIGH"/>
    <property type="match status" value="1"/>
</dbReference>
<gene>
    <name evidence="4" type="ORF">CLV62_1221</name>
</gene>
<reference evidence="4 5" key="1">
    <citation type="submission" date="2018-03" db="EMBL/GenBank/DDBJ databases">
        <title>Genomic Encyclopedia of Archaeal and Bacterial Type Strains, Phase II (KMG-II): from individual species to whole genera.</title>
        <authorList>
            <person name="Goeker M."/>
        </authorList>
    </citation>
    <scope>NUCLEOTIDE SEQUENCE [LARGE SCALE GENOMIC DNA]</scope>
    <source>
        <strain evidence="4 5">DSM 100214</strain>
    </source>
</reference>
<feature type="signal peptide" evidence="2">
    <location>
        <begin position="1"/>
        <end position="24"/>
    </location>
</feature>
<dbReference type="SUPFAM" id="SSF51445">
    <property type="entry name" value="(Trans)glycosidases"/>
    <property type="match status" value="1"/>
</dbReference>
<evidence type="ECO:0000256" key="2">
    <source>
        <dbReference type="SAM" id="SignalP"/>
    </source>
</evidence>
<dbReference type="InterPro" id="IPR003790">
    <property type="entry name" value="GHL10"/>
</dbReference>
<dbReference type="RefSeq" id="WP_110311602.1">
    <property type="nucleotide sequence ID" value="NZ_QICL01000022.1"/>
</dbReference>
<dbReference type="Proteomes" id="UP000247973">
    <property type="component" value="Unassembled WGS sequence"/>
</dbReference>
<feature type="domain" description="Glycosyl hydrolase-like 10" evidence="3">
    <location>
        <begin position="30"/>
        <end position="300"/>
    </location>
</feature>
<accession>A0A2V3PMF2</accession>
<comment type="caution">
    <text evidence="4">The sequence shown here is derived from an EMBL/GenBank/DDBJ whole genome shotgun (WGS) entry which is preliminary data.</text>
</comment>
<evidence type="ECO:0000256" key="1">
    <source>
        <dbReference type="ARBA" id="ARBA00022729"/>
    </source>
</evidence>
<proteinExistence type="predicted"/>
<dbReference type="OrthoDB" id="9773203at2"/>
<dbReference type="InterPro" id="IPR017853">
    <property type="entry name" value="GH"/>
</dbReference>
<dbReference type="Pfam" id="PF02638">
    <property type="entry name" value="GHL10"/>
    <property type="match status" value="1"/>
</dbReference>
<keyword evidence="5" id="KW-1185">Reference proteome</keyword>
<organism evidence="4 5">
    <name type="scientific">Dysgonomonas alginatilytica</name>
    <dbReference type="NCBI Taxonomy" id="1605892"/>
    <lineage>
        <taxon>Bacteria</taxon>
        <taxon>Pseudomonadati</taxon>
        <taxon>Bacteroidota</taxon>
        <taxon>Bacteroidia</taxon>
        <taxon>Bacteroidales</taxon>
        <taxon>Dysgonomonadaceae</taxon>
        <taxon>Dysgonomonas</taxon>
    </lineage>
</organism>
<evidence type="ECO:0000313" key="4">
    <source>
        <dbReference type="EMBL" id="PXV62050.1"/>
    </source>
</evidence>
<dbReference type="InterPro" id="IPR052177">
    <property type="entry name" value="Divisome_Glycosyl_Hydrolase"/>
</dbReference>
<dbReference type="Gene3D" id="3.20.20.80">
    <property type="entry name" value="Glycosidases"/>
    <property type="match status" value="1"/>
</dbReference>
<dbReference type="PANTHER" id="PTHR43405">
    <property type="entry name" value="GLYCOSYL HYDROLASE DIGH"/>
    <property type="match status" value="1"/>
</dbReference>